<proteinExistence type="predicted"/>
<reference evidence="1 2" key="1">
    <citation type="submission" date="2020-07" db="EMBL/GenBank/DDBJ databases">
        <title>Genome of Haloechinothrix sp.</title>
        <authorList>
            <person name="Tang S.-K."/>
            <person name="Yang L."/>
            <person name="Zhu W.-Y."/>
        </authorList>
    </citation>
    <scope>NUCLEOTIDE SEQUENCE [LARGE SCALE GENOMIC DNA]</scope>
    <source>
        <strain evidence="1 2">YIM 98757</strain>
    </source>
</reference>
<name>A0A837ZY38_9PSEU</name>
<evidence type="ECO:0000313" key="1">
    <source>
        <dbReference type="EMBL" id="MBA0125084.1"/>
    </source>
</evidence>
<accession>A0A837ZY38</accession>
<comment type="caution">
    <text evidence="1">The sequence shown here is derived from an EMBL/GenBank/DDBJ whole genome shotgun (WGS) entry which is preliminary data.</text>
</comment>
<sequence length="92" mass="10262">MCGDTGTMSWQQPYPDGVLRTIEWPCPRGCGGHWTHPAAEQHRVVEQPDELPDRRHEGGNVAEANRMGGDFIAAALERWGIEHPALRDDCKS</sequence>
<keyword evidence="2" id="KW-1185">Reference proteome</keyword>
<gene>
    <name evidence="1" type="ORF">H0B56_05965</name>
</gene>
<evidence type="ECO:0000313" key="2">
    <source>
        <dbReference type="Proteomes" id="UP000582974"/>
    </source>
</evidence>
<organism evidence="1 2">
    <name type="scientific">Haloechinothrix aidingensis</name>
    <dbReference type="NCBI Taxonomy" id="2752311"/>
    <lineage>
        <taxon>Bacteria</taxon>
        <taxon>Bacillati</taxon>
        <taxon>Actinomycetota</taxon>
        <taxon>Actinomycetes</taxon>
        <taxon>Pseudonocardiales</taxon>
        <taxon>Pseudonocardiaceae</taxon>
        <taxon>Haloechinothrix</taxon>
    </lineage>
</organism>
<protein>
    <submittedName>
        <fullName evidence="1">Uncharacterized protein</fullName>
    </submittedName>
</protein>
<dbReference type="EMBL" id="JACCKD010000002">
    <property type="protein sequence ID" value="MBA0125084.1"/>
    <property type="molecule type" value="Genomic_DNA"/>
</dbReference>
<dbReference type="AlphaFoldDB" id="A0A837ZY38"/>
<dbReference type="Proteomes" id="UP000582974">
    <property type="component" value="Unassembled WGS sequence"/>
</dbReference>